<dbReference type="SUPFAM" id="SSF48371">
    <property type="entry name" value="ARM repeat"/>
    <property type="match status" value="2"/>
</dbReference>
<proteinExistence type="predicted"/>
<dbReference type="Pfam" id="PF24492">
    <property type="entry name" value="HEAT_ECM29"/>
    <property type="match status" value="1"/>
</dbReference>
<comment type="subcellular location">
    <subcellularLocation>
        <location evidence="1">Cytoplasm</location>
    </subcellularLocation>
</comment>
<keyword evidence="4" id="KW-0647">Proteasome</keyword>
<dbReference type="InterPro" id="IPR016024">
    <property type="entry name" value="ARM-type_fold"/>
</dbReference>
<evidence type="ECO:0000256" key="3">
    <source>
        <dbReference type="ARBA" id="ARBA00022737"/>
    </source>
</evidence>
<reference evidence="8 9" key="1">
    <citation type="journal article" date="2019" name="Sci. Rep.">
        <title>Comparative genomics of chytrid fungi reveal insights into the obligate biotrophic and pathogenic lifestyle of Synchytrium endobioticum.</title>
        <authorList>
            <person name="van de Vossenberg B.T.L.H."/>
            <person name="Warris S."/>
            <person name="Nguyen H.D.T."/>
            <person name="van Gent-Pelzer M.P.E."/>
            <person name="Joly D.L."/>
            <person name="van de Geest H.C."/>
            <person name="Bonants P.J.M."/>
            <person name="Smith D.S."/>
            <person name="Levesque C.A."/>
            <person name="van der Lee T.A.J."/>
        </authorList>
    </citation>
    <scope>NUCLEOTIDE SEQUENCE [LARGE SCALE GENOMIC DNA]</scope>
    <source>
        <strain evidence="8 9">JEL517</strain>
    </source>
</reference>
<dbReference type="Pfam" id="PF23702">
    <property type="entry name" value="ARM_ECM29"/>
    <property type="match status" value="1"/>
</dbReference>
<evidence type="ECO:0000313" key="8">
    <source>
        <dbReference type="EMBL" id="TPX38193.1"/>
    </source>
</evidence>
<dbReference type="GO" id="GO:0043248">
    <property type="term" value="P:proteasome assembly"/>
    <property type="evidence" value="ECO:0007669"/>
    <property type="project" value="InterPro"/>
</dbReference>
<dbReference type="Pfam" id="PF23731">
    <property type="entry name" value="ARM_ECM29_C"/>
    <property type="match status" value="1"/>
</dbReference>
<evidence type="ECO:0000259" key="7">
    <source>
        <dbReference type="Pfam" id="PF24492"/>
    </source>
</evidence>
<evidence type="ECO:0000259" key="6">
    <source>
        <dbReference type="Pfam" id="PF23702"/>
    </source>
</evidence>
<dbReference type="InterPro" id="IPR055444">
    <property type="entry name" value="ARM_ECM29"/>
</dbReference>
<dbReference type="OrthoDB" id="16066at2759"/>
<organism evidence="8 9">
    <name type="scientific">Synchytrium microbalum</name>
    <dbReference type="NCBI Taxonomy" id="1806994"/>
    <lineage>
        <taxon>Eukaryota</taxon>
        <taxon>Fungi</taxon>
        <taxon>Fungi incertae sedis</taxon>
        <taxon>Chytridiomycota</taxon>
        <taxon>Chytridiomycota incertae sedis</taxon>
        <taxon>Chytridiomycetes</taxon>
        <taxon>Synchytriales</taxon>
        <taxon>Synchytriaceae</taxon>
        <taxon>Synchytrium</taxon>
    </lineage>
</organism>
<dbReference type="GeneID" id="42001450"/>
<dbReference type="Proteomes" id="UP000319731">
    <property type="component" value="Unassembled WGS sequence"/>
</dbReference>
<dbReference type="RefSeq" id="XP_031027908.1">
    <property type="nucleotide sequence ID" value="XM_031166153.1"/>
</dbReference>
<dbReference type="InterPro" id="IPR011989">
    <property type="entry name" value="ARM-like"/>
</dbReference>
<evidence type="ECO:0000256" key="1">
    <source>
        <dbReference type="ARBA" id="ARBA00004496"/>
    </source>
</evidence>
<feature type="domain" description="ECM29 ARM-like repeats" evidence="6">
    <location>
        <begin position="684"/>
        <end position="823"/>
    </location>
</feature>
<dbReference type="STRING" id="1806994.A0A507CK62"/>
<feature type="domain" description="Proteasome adapter and scaffold protein ECM29 HEAT-repeat" evidence="7">
    <location>
        <begin position="1310"/>
        <end position="1471"/>
    </location>
</feature>
<dbReference type="EMBL" id="QEAO01000001">
    <property type="protein sequence ID" value="TPX38193.1"/>
    <property type="molecule type" value="Genomic_DNA"/>
</dbReference>
<evidence type="ECO:0000256" key="4">
    <source>
        <dbReference type="ARBA" id="ARBA00022942"/>
    </source>
</evidence>
<dbReference type="GO" id="GO:0000502">
    <property type="term" value="C:proteasome complex"/>
    <property type="evidence" value="ECO:0007669"/>
    <property type="project" value="UniProtKB-KW"/>
</dbReference>
<accession>A0A507CK62</accession>
<keyword evidence="2" id="KW-0963">Cytoplasm</keyword>
<keyword evidence="3" id="KW-0677">Repeat</keyword>
<evidence type="ECO:0000259" key="5">
    <source>
        <dbReference type="Pfam" id="PF13001"/>
    </source>
</evidence>
<dbReference type="Gene3D" id="1.25.10.10">
    <property type="entry name" value="Leucine-rich Repeat Variant"/>
    <property type="match status" value="3"/>
</dbReference>
<dbReference type="GO" id="GO:0005737">
    <property type="term" value="C:cytoplasm"/>
    <property type="evidence" value="ECO:0007669"/>
    <property type="project" value="UniProtKB-SubCell"/>
</dbReference>
<dbReference type="Pfam" id="PF13001">
    <property type="entry name" value="ECM29_N"/>
    <property type="match status" value="1"/>
</dbReference>
<name>A0A507CK62_9FUNG</name>
<dbReference type="InterPro" id="IPR024372">
    <property type="entry name" value="Ecm29_N"/>
</dbReference>
<feature type="domain" description="Proteasome component Ecm29 N-terminal" evidence="5">
    <location>
        <begin position="9"/>
        <end position="518"/>
    </location>
</feature>
<protein>
    <recommendedName>
        <fullName evidence="10">TOG domain-containing protein</fullName>
    </recommendedName>
</protein>
<keyword evidence="9" id="KW-1185">Reference proteome</keyword>
<dbReference type="InterPro" id="IPR055443">
    <property type="entry name" value="HEAT_ECM29"/>
</dbReference>
<dbReference type="GO" id="GO:0005634">
    <property type="term" value="C:nucleus"/>
    <property type="evidence" value="ECO:0007669"/>
    <property type="project" value="TreeGrafter"/>
</dbReference>
<comment type="caution">
    <text evidence="8">The sequence shown here is derived from an EMBL/GenBank/DDBJ whole genome shotgun (WGS) entry which is preliminary data.</text>
</comment>
<dbReference type="PANTHER" id="PTHR23346:SF19">
    <property type="entry name" value="PROTEASOME ADAPTER AND SCAFFOLD PROTEIN ECM29"/>
    <property type="match status" value="1"/>
</dbReference>
<gene>
    <name evidence="8" type="ORF">SmJEL517_g00223</name>
</gene>
<evidence type="ECO:0008006" key="10">
    <source>
        <dbReference type="Google" id="ProtNLM"/>
    </source>
</evidence>
<dbReference type="GO" id="GO:0060090">
    <property type="term" value="F:molecular adaptor activity"/>
    <property type="evidence" value="ECO:0007669"/>
    <property type="project" value="InterPro"/>
</dbReference>
<evidence type="ECO:0000256" key="2">
    <source>
        <dbReference type="ARBA" id="ARBA00022490"/>
    </source>
</evidence>
<sequence>MADKEIELLDNVEMRFALADLESKFESQLAIYLAPVLLKLDSPHASVKTKVTSICGHVNKRLKSNPAIKIPIAAVCDLWTNTQLSNFVKNFALIYLEMGFARASEQETQLLLPKLIRGISTRLPSQQIVAFHIALPVLTKIKEPRTERGAPPPISDPFEFETNPADLKFLIDKFLDVMLFNIGPPPKPLGDEAPLVPPPPPGLSKAAIDFMSNAGKAVYVKSVVELLVVKVEIVRFLTSVFVPDKLLVAERFRVYLVASCETHHQVVSAGEDALRRHAKPDLEDEKVVQSLYELYQGTGRGRNMPVIPDPSFRMPANPAVKSKILTIFLKSAKAANIFPSTIQIIFDALYGVDANPKLRSLGISFMIWTAKMAETSKIRPVAPIIISGLLKLIEQAQEDSAVQEGETLRGFAYEAMGLVSKRGAPDLFVADTSILMSFFKAVSLETRNVRVSVQDALSMMIDAYKDIIHDDTKRSELEEIILSNIEKNEPQARYIATKYAVSLFPFSHPLSRYIALVASADSKLEVREEGRRGLKFPEAIAPNDTVETYSKLLPSFTDMASLLKRMRGRSGQGMVRAPGIKYVGAMSTESYSHALEFLQRLVVRRSDPTARIDDVGVVSDEAGEIADASTRIAVRNTLKTFWGDVNTMEVDGREGPGGLALFIDLIETALKAEESDALLQSVASSCMLELISLGPSTLSSSYGTKVDWIKSFLNSIRPETRQSMAHMLGIVVTASNLDRIPSLLTEMYNAIKTPPRTNPVEARHGAILAMGYIIGRLWYRHPYTATDIVTSKQIKTCTETLASFLNDGSALLITGACAAIGEVGRYAPLCLDALVKDAMDTDVDWSVSKIIEKLTSLAKNSKETKVQEAAIAALGDLALGDSSIRSTIISLLTGLCSALSKQPEIHFTVGGSLAMIGAGWQSTNTSVFLDIGDVEYPPTTPPPSDRSKVEVVGDETMDEVLSKCFAEVMPGRPPVNRKAVSVWLLCVIKHCGQHSRVKARFGDIHAALSSLLNDRDEFTQEVASKAMGLAYELADPEIRKSMVGSLISTITEGKRIAAQSVTAETPLFEAGTMGSTPDGGNLTTYQSILSLASDMNQPELVYKFMSLASHSAMWNSRRGASMGFAMVMAHAEEDLKPYLPNLIPRLFRFQFDPNAKVADAMRNIWRILVKDPKATITEYFVLIMKDLLKSLGDRLWRTREASCLAMSDLLQGRSIEQLEPYLQELWTMCFRVLDDIKESVRTAAFGTCKVLTNVTIKYCDPTVVNLKDGQKVMDACMPFLIQGLGSMAEEVRKFALSTILKLCQKGGVLLKPHVTEITTTLLESLSSLEPQVMNYLSFHTEKYNITQEQLDSSRLSAAKMSPMMEAIQTCVEQIDGKVLDELIVKLNQLIRKAVGLPTKAGCARFIASLAARVPQELKPHADSLLKALSGAIFDKSPAVSKSYAVATGHVIKLVSEGSLVKFIQHLKKQYLEGEDEETRAVSGIVLLEMSKQAQDLIKSYLGEILPLAYYGGRDANDTIKAVWRDVWDENTAGAASALRLYLNELMALLTNLLKTSPSWPTKRQVGVTITDMSSSISTSLVPQMPVLIPALLEALSGRTWDGKESVLESLSNVSVTCKEWFDGEGKSHLDEVSKVLIREAKKNAKPYKRVALEQLGKAFDALKIDKFDDLADYLLETATIDDEDDDKDKMDVDGSSREKPLALLVRANAFKALAGCFPAGVASTQAKHVEVLAQSLAKSMDNNVWNIRLAAIDATTKILEKLVSPPSEAIVVELIQGLLKPMADMKYVALRESALKALSTLFERVKGNMAESTRQLLITGIDTILERENMPSIKEKLIEIRKQCSGMDLA</sequence>
<evidence type="ECO:0000313" key="9">
    <source>
        <dbReference type="Proteomes" id="UP000319731"/>
    </source>
</evidence>
<dbReference type="GO" id="GO:0036503">
    <property type="term" value="P:ERAD pathway"/>
    <property type="evidence" value="ECO:0007669"/>
    <property type="project" value="TreeGrafter"/>
</dbReference>
<dbReference type="PANTHER" id="PTHR23346">
    <property type="entry name" value="TRANSLATIONAL ACTIVATOR GCN1-RELATED"/>
    <property type="match status" value="1"/>
</dbReference>